<feature type="active site" description="Proton donor/acceptor" evidence="5">
    <location>
        <position position="135"/>
    </location>
</feature>
<gene>
    <name evidence="7" type="ORF">GA0061101_13250</name>
</gene>
<evidence type="ECO:0000256" key="3">
    <source>
        <dbReference type="ARBA" id="ARBA00023270"/>
    </source>
</evidence>
<accession>A0A1C3XD56</accession>
<dbReference type="PROSITE" id="PS00666">
    <property type="entry name" value="DHDPS_2"/>
    <property type="match status" value="1"/>
</dbReference>
<dbReference type="SUPFAM" id="SSF51569">
    <property type="entry name" value="Aldolase"/>
    <property type="match status" value="1"/>
</dbReference>
<feature type="binding site" evidence="6">
    <location>
        <position position="207"/>
    </location>
    <ligand>
        <name>pyruvate</name>
        <dbReference type="ChEBI" id="CHEBI:15361"/>
    </ligand>
</feature>
<keyword evidence="3" id="KW-0704">Schiff base</keyword>
<dbReference type="InterPro" id="IPR013785">
    <property type="entry name" value="Aldolase_TIM"/>
</dbReference>
<dbReference type="InterPro" id="IPR002220">
    <property type="entry name" value="DapA-like"/>
</dbReference>
<dbReference type="InterPro" id="IPR020625">
    <property type="entry name" value="Schiff_base-form_aldolases_AS"/>
</dbReference>
<dbReference type="Pfam" id="PF00701">
    <property type="entry name" value="DHDPS"/>
    <property type="match status" value="1"/>
</dbReference>
<dbReference type="AlphaFoldDB" id="A0A1C3XD56"/>
<organism evidence="7 8">
    <name type="scientific">Rhizobium lusitanum</name>
    <dbReference type="NCBI Taxonomy" id="293958"/>
    <lineage>
        <taxon>Bacteria</taxon>
        <taxon>Pseudomonadati</taxon>
        <taxon>Pseudomonadota</taxon>
        <taxon>Alphaproteobacteria</taxon>
        <taxon>Hyphomicrobiales</taxon>
        <taxon>Rhizobiaceae</taxon>
        <taxon>Rhizobium/Agrobacterium group</taxon>
        <taxon>Rhizobium</taxon>
    </lineage>
</organism>
<dbReference type="EMBL" id="FMAF01000032">
    <property type="protein sequence ID" value="SCB50193.1"/>
    <property type="molecule type" value="Genomic_DNA"/>
</dbReference>
<evidence type="ECO:0000256" key="4">
    <source>
        <dbReference type="PIRNR" id="PIRNR001365"/>
    </source>
</evidence>
<evidence type="ECO:0000256" key="2">
    <source>
        <dbReference type="ARBA" id="ARBA00023239"/>
    </source>
</evidence>
<dbReference type="OrthoDB" id="199953at2"/>
<evidence type="ECO:0000313" key="8">
    <source>
        <dbReference type="Proteomes" id="UP000199205"/>
    </source>
</evidence>
<evidence type="ECO:0000256" key="1">
    <source>
        <dbReference type="ARBA" id="ARBA00007592"/>
    </source>
</evidence>
<dbReference type="CDD" id="cd00408">
    <property type="entry name" value="DHDPS-like"/>
    <property type="match status" value="1"/>
</dbReference>
<comment type="similarity">
    <text evidence="1 4">Belongs to the DapA family.</text>
</comment>
<name>A0A1C3XD56_9HYPH</name>
<evidence type="ECO:0000256" key="5">
    <source>
        <dbReference type="PIRSR" id="PIRSR001365-1"/>
    </source>
</evidence>
<dbReference type="GO" id="GO:0008840">
    <property type="term" value="F:4-hydroxy-tetrahydrodipicolinate synthase activity"/>
    <property type="evidence" value="ECO:0007669"/>
    <property type="project" value="TreeGrafter"/>
</dbReference>
<dbReference type="RefSeq" id="WP_037197373.1">
    <property type="nucleotide sequence ID" value="NZ_FMAF01000032.1"/>
</dbReference>
<dbReference type="PANTHER" id="PTHR12128:SF66">
    <property type="entry name" value="4-HYDROXY-2-OXOGLUTARATE ALDOLASE, MITOCHONDRIAL"/>
    <property type="match status" value="1"/>
</dbReference>
<dbReference type="PIRSF" id="PIRSF001365">
    <property type="entry name" value="DHDPS"/>
    <property type="match status" value="1"/>
</dbReference>
<dbReference type="GO" id="GO:0044281">
    <property type="term" value="P:small molecule metabolic process"/>
    <property type="evidence" value="ECO:0007669"/>
    <property type="project" value="UniProtKB-ARBA"/>
</dbReference>
<dbReference type="Proteomes" id="UP000199205">
    <property type="component" value="Unassembled WGS sequence"/>
</dbReference>
<dbReference type="Gene3D" id="3.20.20.70">
    <property type="entry name" value="Aldolase class I"/>
    <property type="match status" value="1"/>
</dbReference>
<keyword evidence="2 4" id="KW-0456">Lyase</keyword>
<reference evidence="7 8" key="1">
    <citation type="submission" date="2016-08" db="EMBL/GenBank/DDBJ databases">
        <authorList>
            <person name="Seilhamer J.J."/>
        </authorList>
    </citation>
    <scope>NUCLEOTIDE SEQUENCE [LARGE SCALE GENOMIC DNA]</scope>
    <source>
        <strain evidence="7 8">P1-7</strain>
    </source>
</reference>
<sequence length="306" mass="33272">MSKFKGVVPPVVTPLNDDFTVDYKSYTRVLEHLIEAGCHGVFVLGSTSEVVFHDEKTRREIIEHSAKVVNGRVPLLVGTIDATTDRVIAHSQIARAAGADAVVVTAPFYTVTSQSEILDHFRYIRDAVDVPLVAYDIPVCVHVKLLRQTVVTLAKEGTIIGLKDSSGDDGNFRYALLDLADHKDVFLMTGSEIVVDNALLMGAHGVVPGIANVDPHGYVRLWDAAQRGDWVAARREQERLCRLFEIVWVAQGRVSGGASGIGAFKAAMKSLGIIDTAIMPRPRAPLNAEEAARIDGILRETGLLQI</sequence>
<proteinExistence type="inferred from homology"/>
<dbReference type="SMART" id="SM01130">
    <property type="entry name" value="DHDPS"/>
    <property type="match status" value="1"/>
</dbReference>
<evidence type="ECO:0000256" key="6">
    <source>
        <dbReference type="PIRSR" id="PIRSR001365-2"/>
    </source>
</evidence>
<dbReference type="PANTHER" id="PTHR12128">
    <property type="entry name" value="DIHYDRODIPICOLINATE SYNTHASE"/>
    <property type="match status" value="1"/>
</dbReference>
<feature type="active site" description="Schiff-base intermediate with substrate" evidence="5">
    <location>
        <position position="163"/>
    </location>
</feature>
<feature type="binding site" evidence="6">
    <location>
        <position position="47"/>
    </location>
    <ligand>
        <name>pyruvate</name>
        <dbReference type="ChEBI" id="CHEBI:15361"/>
    </ligand>
</feature>
<evidence type="ECO:0000313" key="7">
    <source>
        <dbReference type="EMBL" id="SCB50193.1"/>
    </source>
</evidence>
<protein>
    <submittedName>
        <fullName evidence="7">4-hydroxy-tetrahydrodipicolinate synthase</fullName>
    </submittedName>
</protein>